<gene>
    <name evidence="4" type="ORF">GN277_02200</name>
</gene>
<name>A0A7X3SHD1_9FIRM</name>
<feature type="domain" description="CdaR GGDEF-like" evidence="3">
    <location>
        <begin position="133"/>
        <end position="249"/>
    </location>
</feature>
<accession>A0A7X3SHD1</accession>
<dbReference type="Proteomes" id="UP000460412">
    <property type="component" value="Unassembled WGS sequence"/>
</dbReference>
<evidence type="ECO:0000256" key="1">
    <source>
        <dbReference type="ARBA" id="ARBA00006754"/>
    </source>
</evidence>
<feature type="domain" description="PucR C-terminal helix-turn-helix" evidence="2">
    <location>
        <begin position="302"/>
        <end position="356"/>
    </location>
</feature>
<dbReference type="PANTHER" id="PTHR33744:SF15">
    <property type="entry name" value="CARBOHYDRATE DIACID REGULATOR"/>
    <property type="match status" value="1"/>
</dbReference>
<dbReference type="InterPro" id="IPR025736">
    <property type="entry name" value="PucR_C-HTH_dom"/>
</dbReference>
<dbReference type="Pfam" id="PF17853">
    <property type="entry name" value="GGDEF_2"/>
    <property type="match status" value="1"/>
</dbReference>
<dbReference type="AlphaFoldDB" id="A0A7X3SHD1"/>
<comment type="similarity">
    <text evidence="1">Belongs to the CdaR family.</text>
</comment>
<dbReference type="InterPro" id="IPR051448">
    <property type="entry name" value="CdaR-like_regulators"/>
</dbReference>
<evidence type="ECO:0000259" key="2">
    <source>
        <dbReference type="Pfam" id="PF13556"/>
    </source>
</evidence>
<sequence>MLSNQILHKAVQDIKRITGLECAIWDMKGICLVMTNERMTGFDGAVSTFCEAAPTVAAEELLFRIEKDLGVFLVHDDEDPCYVLVLKGGCPQMEMAGRLGVSQLENLLFAYKEKMDKNRFIQNLILDNMLLVDVYNQAKKMKIPVELRRAVFLVESKNEGENLILETLKGLYATGTKDFVTAVDEKHVILVRALENTDDYPQLEQMARELVDTLNMEAMVSVRIAYGTIISELKDVSKSYKEAGMALEVGRVFYADKNILAYNELGIGRLIHQLPASLCEMFLNEVFEGNTADQFEEEELITVYTFFDNNLNISETARQLYVHRNTLVYRLEKIQKRTGLDVRVFEDALTFKIAMMVADHMKYMQSYSVVRR</sequence>
<dbReference type="InterPro" id="IPR041522">
    <property type="entry name" value="CdaR_GGDEF"/>
</dbReference>
<evidence type="ECO:0000259" key="3">
    <source>
        <dbReference type="Pfam" id="PF17853"/>
    </source>
</evidence>
<dbReference type="SUPFAM" id="SSF46689">
    <property type="entry name" value="Homeodomain-like"/>
    <property type="match status" value="1"/>
</dbReference>
<dbReference type="PANTHER" id="PTHR33744">
    <property type="entry name" value="CARBOHYDRATE DIACID REGULATOR"/>
    <property type="match status" value="1"/>
</dbReference>
<dbReference type="Pfam" id="PF13556">
    <property type="entry name" value="HTH_30"/>
    <property type="match status" value="1"/>
</dbReference>
<comment type="caution">
    <text evidence="4">The sequence shown here is derived from an EMBL/GenBank/DDBJ whole genome shotgun (WGS) entry which is preliminary data.</text>
</comment>
<protein>
    <submittedName>
        <fullName evidence="4">PucR family transcriptional regulator</fullName>
    </submittedName>
</protein>
<dbReference type="RefSeq" id="WP_159749437.1">
    <property type="nucleotide sequence ID" value="NZ_WUQX01000001.1"/>
</dbReference>
<proteinExistence type="inferred from homology"/>
<dbReference type="Gene3D" id="1.10.10.2840">
    <property type="entry name" value="PucR C-terminal helix-turn-helix domain"/>
    <property type="match status" value="1"/>
</dbReference>
<keyword evidence="5" id="KW-1185">Reference proteome</keyword>
<organism evidence="4 5">
    <name type="scientific">Sporofaciens musculi</name>
    <dbReference type="NCBI Taxonomy" id="2681861"/>
    <lineage>
        <taxon>Bacteria</taxon>
        <taxon>Bacillati</taxon>
        <taxon>Bacillota</taxon>
        <taxon>Clostridia</taxon>
        <taxon>Lachnospirales</taxon>
        <taxon>Lachnospiraceae</taxon>
        <taxon>Sporofaciens</taxon>
    </lineage>
</organism>
<evidence type="ECO:0000313" key="4">
    <source>
        <dbReference type="EMBL" id="MXP74275.1"/>
    </source>
</evidence>
<dbReference type="InterPro" id="IPR009057">
    <property type="entry name" value="Homeodomain-like_sf"/>
</dbReference>
<evidence type="ECO:0000313" key="5">
    <source>
        <dbReference type="Proteomes" id="UP000460412"/>
    </source>
</evidence>
<reference evidence="4 5" key="1">
    <citation type="submission" date="2019-12" db="EMBL/GenBank/DDBJ databases">
        <title>Sporaefaciens musculi gen. nov., sp. nov., a novel bacterium isolated from the caecum of an obese mouse.</title>
        <authorList>
            <person name="Rasmussen T.S."/>
            <person name="Streidl T."/>
            <person name="Hitch T.C.A."/>
            <person name="Wortmann E."/>
            <person name="Deptula P."/>
            <person name="Hansen M."/>
            <person name="Nielsen D.S."/>
            <person name="Clavel T."/>
            <person name="Vogensen F.K."/>
        </authorList>
    </citation>
    <scope>NUCLEOTIDE SEQUENCE [LARGE SCALE GENOMIC DNA]</scope>
    <source>
        <strain evidence="4 5">WCA-9-b2</strain>
    </source>
</reference>
<dbReference type="InterPro" id="IPR042070">
    <property type="entry name" value="PucR_C-HTH_sf"/>
</dbReference>
<dbReference type="EMBL" id="WUQX01000001">
    <property type="protein sequence ID" value="MXP74275.1"/>
    <property type="molecule type" value="Genomic_DNA"/>
</dbReference>